<dbReference type="InterPro" id="IPR001878">
    <property type="entry name" value="Znf_CCHC"/>
</dbReference>
<dbReference type="EMBL" id="CAJOBJ010002321">
    <property type="protein sequence ID" value="CAF3920672.1"/>
    <property type="molecule type" value="Genomic_DNA"/>
</dbReference>
<dbReference type="Proteomes" id="UP000663855">
    <property type="component" value="Unassembled WGS sequence"/>
</dbReference>
<organism evidence="4 7">
    <name type="scientific">Rotaria magnacalcarata</name>
    <dbReference type="NCBI Taxonomy" id="392030"/>
    <lineage>
        <taxon>Eukaryota</taxon>
        <taxon>Metazoa</taxon>
        <taxon>Spiralia</taxon>
        <taxon>Gnathifera</taxon>
        <taxon>Rotifera</taxon>
        <taxon>Eurotatoria</taxon>
        <taxon>Bdelloidea</taxon>
        <taxon>Philodinida</taxon>
        <taxon>Philodinidae</taxon>
        <taxon>Rotaria</taxon>
    </lineage>
</organism>
<dbReference type="Proteomes" id="UP000663834">
    <property type="component" value="Unassembled WGS sequence"/>
</dbReference>
<dbReference type="EMBL" id="CAJOBH010000642">
    <property type="protein sequence ID" value="CAF3807634.1"/>
    <property type="molecule type" value="Genomic_DNA"/>
</dbReference>
<comment type="caution">
    <text evidence="4">The sequence shown here is derived from an EMBL/GenBank/DDBJ whole genome shotgun (WGS) entry which is preliminary data.</text>
</comment>
<keyword evidence="1" id="KW-0479">Metal-binding</keyword>
<dbReference type="Pfam" id="PF03732">
    <property type="entry name" value="Retrotrans_gag"/>
    <property type="match status" value="1"/>
</dbReference>
<dbReference type="PANTHER" id="PTHR33194:SF4">
    <property type="entry name" value="CCHC-TYPE DOMAIN-CONTAINING PROTEIN"/>
    <property type="match status" value="1"/>
</dbReference>
<dbReference type="Proteomes" id="UP000681967">
    <property type="component" value="Unassembled WGS sequence"/>
</dbReference>
<keyword evidence="1" id="KW-0863">Zinc-finger</keyword>
<reference evidence="4" key="1">
    <citation type="submission" date="2021-02" db="EMBL/GenBank/DDBJ databases">
        <authorList>
            <person name="Nowell W R."/>
        </authorList>
    </citation>
    <scope>NUCLEOTIDE SEQUENCE</scope>
</reference>
<dbReference type="AlphaFoldDB" id="A0A816DBS9"/>
<dbReference type="EMBL" id="CAJNOW010014447">
    <property type="protein sequence ID" value="CAF1632820.1"/>
    <property type="molecule type" value="Genomic_DNA"/>
</dbReference>
<dbReference type="PROSITE" id="PS50158">
    <property type="entry name" value="ZF_CCHC"/>
    <property type="match status" value="1"/>
</dbReference>
<dbReference type="EMBL" id="CAJNOV010007022">
    <property type="protein sequence ID" value="CAF1266826.1"/>
    <property type="molecule type" value="Genomic_DNA"/>
</dbReference>
<evidence type="ECO:0000313" key="4">
    <source>
        <dbReference type="EMBL" id="CAF1632820.1"/>
    </source>
</evidence>
<proteinExistence type="predicted"/>
<protein>
    <recommendedName>
        <fullName evidence="2">CCHC-type domain-containing protein</fullName>
    </recommendedName>
</protein>
<evidence type="ECO:0000256" key="1">
    <source>
        <dbReference type="PROSITE-ProRule" id="PRU00047"/>
    </source>
</evidence>
<evidence type="ECO:0000313" key="5">
    <source>
        <dbReference type="EMBL" id="CAF3807634.1"/>
    </source>
</evidence>
<dbReference type="SUPFAM" id="SSF57756">
    <property type="entry name" value="Retrovirus zinc finger-like domains"/>
    <property type="match status" value="1"/>
</dbReference>
<feature type="domain" description="CCHC-type" evidence="2">
    <location>
        <begin position="188"/>
        <end position="204"/>
    </location>
</feature>
<evidence type="ECO:0000259" key="2">
    <source>
        <dbReference type="PROSITE" id="PS50158"/>
    </source>
</evidence>
<gene>
    <name evidence="5" type="ORF">BYL167_LOCUS3355</name>
    <name evidence="3" type="ORF">CJN711_LOCUS15271</name>
    <name evidence="6" type="ORF">GIL414_LOCUS7555</name>
    <name evidence="4" type="ORF">KQP761_LOCUS26531</name>
</gene>
<evidence type="ECO:0000313" key="7">
    <source>
        <dbReference type="Proteomes" id="UP000663834"/>
    </source>
</evidence>
<sequence>MYFGDDVKKWYRSEDHSSDYDDFKNQFVNAFTSSVHKLKISTKLMNRRQGNDESVQSYYYDILALCARFNPEMREDEKILYLLRGLKPSIQQHVIISDPKKYKDLFEHAKRTEAAAAIIQPVSIETSTIYEYHEETTAALRHATTNRNNRPMDYSNANKKNESSHRWSQQYHTNWSYQYPRRTSSQLKCYNCNGVGHCAYQCPSHLN</sequence>
<dbReference type="InterPro" id="IPR036875">
    <property type="entry name" value="Znf_CCHC_sf"/>
</dbReference>
<accession>A0A816DBS9</accession>
<dbReference type="PANTHER" id="PTHR33194">
    <property type="entry name" value="ZINC KNUCKLE DOMAINCONTAINING PROTEIN"/>
    <property type="match status" value="1"/>
</dbReference>
<dbReference type="InterPro" id="IPR005162">
    <property type="entry name" value="Retrotrans_gag_dom"/>
</dbReference>
<name>A0A816DBS9_9BILA</name>
<dbReference type="Proteomes" id="UP000681720">
    <property type="component" value="Unassembled WGS sequence"/>
</dbReference>
<dbReference type="OrthoDB" id="10037266at2759"/>
<dbReference type="GO" id="GO:0008270">
    <property type="term" value="F:zinc ion binding"/>
    <property type="evidence" value="ECO:0007669"/>
    <property type="project" value="UniProtKB-KW"/>
</dbReference>
<evidence type="ECO:0000313" key="3">
    <source>
        <dbReference type="EMBL" id="CAF1266826.1"/>
    </source>
</evidence>
<dbReference type="GO" id="GO:0003676">
    <property type="term" value="F:nucleic acid binding"/>
    <property type="evidence" value="ECO:0007669"/>
    <property type="project" value="InterPro"/>
</dbReference>
<keyword evidence="1" id="KW-0862">Zinc</keyword>
<evidence type="ECO:0000313" key="6">
    <source>
        <dbReference type="EMBL" id="CAF3920672.1"/>
    </source>
</evidence>